<feature type="transmembrane region" description="Helical" evidence="18">
    <location>
        <begin position="311"/>
        <end position="330"/>
    </location>
</feature>
<feature type="transmembrane region" description="Helical" evidence="18">
    <location>
        <begin position="180"/>
        <end position="204"/>
    </location>
</feature>
<geneLocation type="mitochondrion" evidence="20"/>
<dbReference type="AlphaFoldDB" id="A0A8F4PM49"/>
<gene>
    <name evidence="20" type="primary">nad2</name>
</gene>
<sequence length="333" mass="37628">MHRMVFINTMVMGTLLTVSSYSWLTMWLGLEINLLSIVPIFMQKNNMLSTEAAMKYFITQTMASTALLAAVILLLMENEFIFPQMNLALNLMMNSALLTKAGAAPFHFWLPEVIEGLSWNNTLITLTWQKIAPMIMLMTNSISNSLLTASIMFSLLASTLSAFNQISLRKIMALSSINHIAWMLATMMISLSTWTSYFLVYSLINLNIVLTFKATKTFYTTQLNNFANKNKMTKISLMIQFMSLGGLPPFIGFLPKWLVINWMTKNSMIAITLIMVLATLVMLFIYMRMVIPSLIMATTEPKLNSEISASWLHATNMMNIGSMLICTLILNSY</sequence>
<evidence type="ECO:0000256" key="18">
    <source>
        <dbReference type="RuleBase" id="RU003403"/>
    </source>
</evidence>
<comment type="function">
    <text evidence="18">Core subunit of the mitochondrial membrane respiratory chain NADH dehydrogenase (Complex I) which catalyzes electron transfer from NADH through the respiratory chain, using ubiquinone as an electron acceptor. Essential for the catalytic activity and assembly of complex I.</text>
</comment>
<dbReference type="PANTHER" id="PTHR46552:SF1">
    <property type="entry name" value="NADH-UBIQUINONE OXIDOREDUCTASE CHAIN 2"/>
    <property type="match status" value="1"/>
</dbReference>
<keyword evidence="10 18" id="KW-1278">Translocase</keyword>
<protein>
    <recommendedName>
        <fullName evidence="5 18">NADH-ubiquinone oxidoreductase chain 2</fullName>
        <ecNumber evidence="4 18">7.1.1.2</ecNumber>
    </recommendedName>
</protein>
<dbReference type="InterPro" id="IPR003917">
    <property type="entry name" value="NADH_UbQ_OxRdtase_chain2"/>
</dbReference>
<comment type="subcellular location">
    <subcellularLocation>
        <location evidence="2 18">Mitochondrion inner membrane</location>
        <topology evidence="2 18">Multi-pass membrane protein</topology>
    </subcellularLocation>
</comment>
<dbReference type="PRINTS" id="PR01436">
    <property type="entry name" value="NADHDHGNASE2"/>
</dbReference>
<keyword evidence="14 18" id="KW-0830">Ubiquinone</keyword>
<dbReference type="EC" id="7.1.1.2" evidence="4 18"/>
<dbReference type="InterPro" id="IPR001750">
    <property type="entry name" value="ND/Mrp_TM"/>
</dbReference>
<evidence type="ECO:0000256" key="11">
    <source>
        <dbReference type="ARBA" id="ARBA00022982"/>
    </source>
</evidence>
<dbReference type="GO" id="GO:0005743">
    <property type="term" value="C:mitochondrial inner membrane"/>
    <property type="evidence" value="ECO:0007669"/>
    <property type="project" value="UniProtKB-SubCell"/>
</dbReference>
<feature type="transmembrane region" description="Helical" evidence="18">
    <location>
        <begin position="267"/>
        <end position="291"/>
    </location>
</feature>
<proteinExistence type="inferred from homology"/>
<evidence type="ECO:0000256" key="16">
    <source>
        <dbReference type="ARBA" id="ARBA00023136"/>
    </source>
</evidence>
<evidence type="ECO:0000256" key="1">
    <source>
        <dbReference type="ARBA" id="ARBA00003257"/>
    </source>
</evidence>
<feature type="domain" description="NADH:quinone oxidoreductase/Mrp antiporter transmembrane" evidence="19">
    <location>
        <begin position="20"/>
        <end position="280"/>
    </location>
</feature>
<evidence type="ECO:0000256" key="13">
    <source>
        <dbReference type="ARBA" id="ARBA00023027"/>
    </source>
</evidence>
<keyword evidence="13 18" id="KW-0520">NAD</keyword>
<comment type="catalytic activity">
    <reaction evidence="17 18">
        <text>a ubiquinone + NADH + 5 H(+)(in) = a ubiquinol + NAD(+) + 4 H(+)(out)</text>
        <dbReference type="Rhea" id="RHEA:29091"/>
        <dbReference type="Rhea" id="RHEA-COMP:9565"/>
        <dbReference type="Rhea" id="RHEA-COMP:9566"/>
        <dbReference type="ChEBI" id="CHEBI:15378"/>
        <dbReference type="ChEBI" id="CHEBI:16389"/>
        <dbReference type="ChEBI" id="CHEBI:17976"/>
        <dbReference type="ChEBI" id="CHEBI:57540"/>
        <dbReference type="ChEBI" id="CHEBI:57945"/>
        <dbReference type="EC" id="7.1.1.2"/>
    </reaction>
</comment>
<evidence type="ECO:0000256" key="14">
    <source>
        <dbReference type="ARBA" id="ARBA00023075"/>
    </source>
</evidence>
<dbReference type="EMBL" id="MZ298928">
    <property type="protein sequence ID" value="QXF60323.1"/>
    <property type="molecule type" value="Genomic_DNA"/>
</dbReference>
<reference evidence="20" key="1">
    <citation type="journal article" date="2022" name="Mitochondrial DNA Part B Resour">
        <title>Complete mitochondrial genome of Morphostenophanes yunnanus (Zhou, 2020) (Insecta: Coleoptera: Tenebrionidae) and phylogenetic analysis.</title>
        <authorList>
            <person name="Bai Y."/>
            <person name="Yang K."/>
            <person name="Ye L."/>
            <person name="Gao X."/>
        </authorList>
    </citation>
    <scope>NUCLEOTIDE SEQUENCE</scope>
</reference>
<evidence type="ECO:0000256" key="17">
    <source>
        <dbReference type="ARBA" id="ARBA00049551"/>
    </source>
</evidence>
<evidence type="ECO:0000256" key="15">
    <source>
        <dbReference type="ARBA" id="ARBA00023128"/>
    </source>
</evidence>
<dbReference type="GO" id="GO:0008137">
    <property type="term" value="F:NADH dehydrogenase (ubiquinone) activity"/>
    <property type="evidence" value="ECO:0007669"/>
    <property type="project" value="UniProtKB-EC"/>
</dbReference>
<evidence type="ECO:0000259" key="19">
    <source>
        <dbReference type="Pfam" id="PF00361"/>
    </source>
</evidence>
<evidence type="ECO:0000256" key="7">
    <source>
        <dbReference type="ARBA" id="ARBA00022660"/>
    </source>
</evidence>
<organism evidence="20">
    <name type="scientific">Morphostenophanes yunnanus</name>
    <dbReference type="NCBI Taxonomy" id="2823840"/>
    <lineage>
        <taxon>Eukaryota</taxon>
        <taxon>Metazoa</taxon>
        <taxon>Ecdysozoa</taxon>
        <taxon>Arthropoda</taxon>
        <taxon>Hexapoda</taxon>
        <taxon>Insecta</taxon>
        <taxon>Pterygota</taxon>
        <taxon>Neoptera</taxon>
        <taxon>Endopterygota</taxon>
        <taxon>Coleoptera</taxon>
        <taxon>Polyphaga</taxon>
        <taxon>Cucujiformia</taxon>
        <taxon>Tenebrionidae</taxon>
        <taxon>Stenochiinae</taxon>
        <taxon>Morphostenophanes</taxon>
    </lineage>
</organism>
<keyword evidence="15 18" id="KW-0496">Mitochondrion</keyword>
<keyword evidence="12 18" id="KW-1133">Transmembrane helix</keyword>
<keyword evidence="9 18" id="KW-0999">Mitochondrion inner membrane</keyword>
<name>A0A8F4PM49_9CUCU</name>
<evidence type="ECO:0000256" key="5">
    <source>
        <dbReference type="ARBA" id="ARBA00021008"/>
    </source>
</evidence>
<accession>A0A8F4PM49</accession>
<keyword evidence="16 18" id="KW-0472">Membrane</keyword>
<feature type="transmembrane region" description="Helical" evidence="18">
    <location>
        <begin position="54"/>
        <end position="75"/>
    </location>
</feature>
<comment type="similarity">
    <text evidence="3 18">Belongs to the complex I subunit 2 family.</text>
</comment>
<feature type="transmembrane region" description="Helical" evidence="18">
    <location>
        <begin position="21"/>
        <end position="42"/>
    </location>
</feature>
<keyword evidence="6" id="KW-0813">Transport</keyword>
<dbReference type="InterPro" id="IPR050175">
    <property type="entry name" value="Complex_I_Subunit_2"/>
</dbReference>
<evidence type="ECO:0000256" key="4">
    <source>
        <dbReference type="ARBA" id="ARBA00012944"/>
    </source>
</evidence>
<feature type="transmembrane region" description="Helical" evidence="18">
    <location>
        <begin position="146"/>
        <end position="168"/>
    </location>
</feature>
<dbReference type="PANTHER" id="PTHR46552">
    <property type="entry name" value="NADH-UBIQUINONE OXIDOREDUCTASE CHAIN 2"/>
    <property type="match status" value="1"/>
</dbReference>
<evidence type="ECO:0000256" key="2">
    <source>
        <dbReference type="ARBA" id="ARBA00004448"/>
    </source>
</evidence>
<dbReference type="GO" id="GO:0006120">
    <property type="term" value="P:mitochondrial electron transport, NADH to ubiquinone"/>
    <property type="evidence" value="ECO:0007669"/>
    <property type="project" value="InterPro"/>
</dbReference>
<evidence type="ECO:0000256" key="8">
    <source>
        <dbReference type="ARBA" id="ARBA00022692"/>
    </source>
</evidence>
<comment type="function">
    <text evidence="1">Core subunit of the mitochondrial membrane respiratory chain NADH dehydrogenase (Complex I) that is believed to belong to the minimal assembly required for catalysis. Complex I functions in the transfer of electrons from NADH to the respiratory chain. The immediate electron acceptor for the enzyme is believed to be ubiquinone.</text>
</comment>
<dbReference type="Pfam" id="PF00361">
    <property type="entry name" value="Proton_antipo_M"/>
    <property type="match status" value="1"/>
</dbReference>
<keyword evidence="8 18" id="KW-0812">Transmembrane</keyword>
<evidence type="ECO:0000313" key="20">
    <source>
        <dbReference type="EMBL" id="QXF60323.1"/>
    </source>
</evidence>
<feature type="transmembrane region" description="Helical" evidence="18">
    <location>
        <begin position="87"/>
        <end position="110"/>
    </location>
</feature>
<evidence type="ECO:0000256" key="10">
    <source>
        <dbReference type="ARBA" id="ARBA00022967"/>
    </source>
</evidence>
<evidence type="ECO:0000256" key="12">
    <source>
        <dbReference type="ARBA" id="ARBA00022989"/>
    </source>
</evidence>
<evidence type="ECO:0000256" key="6">
    <source>
        <dbReference type="ARBA" id="ARBA00022448"/>
    </source>
</evidence>
<keyword evidence="7 18" id="KW-0679">Respiratory chain</keyword>
<evidence type="ECO:0000256" key="3">
    <source>
        <dbReference type="ARBA" id="ARBA00007012"/>
    </source>
</evidence>
<feature type="transmembrane region" description="Helical" evidence="18">
    <location>
        <begin position="235"/>
        <end position="255"/>
    </location>
</feature>
<evidence type="ECO:0000256" key="9">
    <source>
        <dbReference type="ARBA" id="ARBA00022792"/>
    </source>
</evidence>
<keyword evidence="11 18" id="KW-0249">Electron transport</keyword>